<evidence type="ECO:0000256" key="3">
    <source>
        <dbReference type="ARBA" id="ARBA00022514"/>
    </source>
</evidence>
<reference evidence="6" key="1">
    <citation type="submission" date="2018-11" db="EMBL/GenBank/DDBJ databases">
        <authorList>
            <person name="Alioto T."/>
            <person name="Alioto T."/>
        </authorList>
    </citation>
    <scope>NUCLEOTIDE SEQUENCE</scope>
</reference>
<keyword evidence="4" id="KW-0472">Membrane</keyword>
<organism evidence="6 7">
    <name type="scientific">Mytilus galloprovincialis</name>
    <name type="common">Mediterranean mussel</name>
    <dbReference type="NCBI Taxonomy" id="29158"/>
    <lineage>
        <taxon>Eukaryota</taxon>
        <taxon>Metazoa</taxon>
        <taxon>Spiralia</taxon>
        <taxon>Lophotrochozoa</taxon>
        <taxon>Mollusca</taxon>
        <taxon>Bivalvia</taxon>
        <taxon>Autobranchia</taxon>
        <taxon>Pteriomorphia</taxon>
        <taxon>Mytilida</taxon>
        <taxon>Mytiloidea</taxon>
        <taxon>Mytilidae</taxon>
        <taxon>Mytilinae</taxon>
        <taxon>Mytilus</taxon>
    </lineage>
</organism>
<dbReference type="Proteomes" id="UP000596742">
    <property type="component" value="Unassembled WGS sequence"/>
</dbReference>
<dbReference type="GO" id="GO:0005164">
    <property type="term" value="F:tumor necrosis factor receptor binding"/>
    <property type="evidence" value="ECO:0007669"/>
    <property type="project" value="InterPro"/>
</dbReference>
<evidence type="ECO:0000256" key="4">
    <source>
        <dbReference type="ARBA" id="ARBA00023136"/>
    </source>
</evidence>
<dbReference type="GO" id="GO:0005615">
    <property type="term" value="C:extracellular space"/>
    <property type="evidence" value="ECO:0007669"/>
    <property type="project" value="UniProtKB-KW"/>
</dbReference>
<dbReference type="PANTHER" id="PTHR11471:SF13">
    <property type="entry name" value="TNF FAMILY PROFILE DOMAIN-CONTAINING PROTEIN"/>
    <property type="match status" value="1"/>
</dbReference>
<keyword evidence="7" id="KW-1185">Reference proteome</keyword>
<feature type="domain" description="THD" evidence="5">
    <location>
        <begin position="226"/>
        <end position="377"/>
    </location>
</feature>
<dbReference type="GO" id="GO:0006955">
    <property type="term" value="P:immune response"/>
    <property type="evidence" value="ECO:0007669"/>
    <property type="project" value="InterPro"/>
</dbReference>
<name>A0A8B6E5T8_MYTGA</name>
<protein>
    <submittedName>
        <fullName evidence="6">Tumor necrosis factor ligand superfamily member 10</fullName>
    </submittedName>
</protein>
<dbReference type="InterPro" id="IPR006052">
    <property type="entry name" value="TNF_dom"/>
</dbReference>
<dbReference type="Pfam" id="PF00229">
    <property type="entry name" value="TNF"/>
    <property type="match status" value="1"/>
</dbReference>
<dbReference type="AlphaFoldDB" id="A0A8B6E5T8"/>
<evidence type="ECO:0000256" key="2">
    <source>
        <dbReference type="ARBA" id="ARBA00008670"/>
    </source>
</evidence>
<proteinExistence type="inferred from homology"/>
<dbReference type="CDD" id="cd00184">
    <property type="entry name" value="TNF"/>
    <property type="match status" value="1"/>
</dbReference>
<keyword evidence="3" id="KW-0202">Cytokine</keyword>
<dbReference type="GO" id="GO:0016020">
    <property type="term" value="C:membrane"/>
    <property type="evidence" value="ECO:0007669"/>
    <property type="project" value="UniProtKB-SubCell"/>
</dbReference>
<dbReference type="PROSITE" id="PS50049">
    <property type="entry name" value="THD_2"/>
    <property type="match status" value="1"/>
</dbReference>
<evidence type="ECO:0000259" key="5">
    <source>
        <dbReference type="PROSITE" id="PS50049"/>
    </source>
</evidence>
<evidence type="ECO:0000256" key="1">
    <source>
        <dbReference type="ARBA" id="ARBA00004370"/>
    </source>
</evidence>
<dbReference type="Gene3D" id="2.60.120.40">
    <property type="match status" value="1"/>
</dbReference>
<accession>A0A8B6E5T8</accession>
<evidence type="ECO:0000313" key="6">
    <source>
        <dbReference type="EMBL" id="VDI28512.1"/>
    </source>
</evidence>
<comment type="caution">
    <text evidence="6">The sequence shown here is derived from an EMBL/GenBank/DDBJ whole genome shotgun (WGS) entry which is preliminary data.</text>
</comment>
<gene>
    <name evidence="6" type="ORF">MGAL_10B034869</name>
</gene>
<dbReference type="GO" id="GO:0005125">
    <property type="term" value="F:cytokine activity"/>
    <property type="evidence" value="ECO:0007669"/>
    <property type="project" value="UniProtKB-KW"/>
</dbReference>
<dbReference type="PANTHER" id="PTHR11471">
    <property type="entry name" value="TUMOR NECROSIS FACTOR FAMILY MEMBER"/>
    <property type="match status" value="1"/>
</dbReference>
<dbReference type="EMBL" id="UYJE01004506">
    <property type="protein sequence ID" value="VDI28512.1"/>
    <property type="molecule type" value="Genomic_DNA"/>
</dbReference>
<sequence length="377" mass="42631">MENLTQQHNIFPFQFSFELYLLHILSLRISADQLKIFVSNQEERSAAKQDEIGNRPTSYSNAIQNASLDVCNKKVNGNQVFSRPKPDDACSAYAVSITHQHNSIEDNTECNKYHEIEQCAKSANIDMHRNERKDKSNTLCLPCNDLILGPLEHDNENIKLLNRKKEDGILVCCAKGSNQTSILMDLLFKRREKLHHIQDIIDSETNSKNNCTGDTGSNHGQDHSRIAAHLLAGVQPMTNGVPPYIIHNWDDSGPTAYSSGVHVENSRIIVNTSGLYFVYSQIFFSNLYKGQTTSNTSQALYHYVYRWNVFYPNDGNELLLKSVRTQCWAENRVYGDYTSYTSGVFKLSAGDNLYVKASKLDLISRDPKASFFGIAKL</sequence>
<comment type="similarity">
    <text evidence="2">Belongs to the tumor necrosis factor family.</text>
</comment>
<comment type="subcellular location">
    <subcellularLocation>
        <location evidence="1">Membrane</location>
    </subcellularLocation>
</comment>
<dbReference type="OrthoDB" id="5980568at2759"/>
<evidence type="ECO:0000313" key="7">
    <source>
        <dbReference type="Proteomes" id="UP000596742"/>
    </source>
</evidence>
<dbReference type="InterPro" id="IPR008983">
    <property type="entry name" value="Tumour_necrosis_fac-like_dom"/>
</dbReference>
<dbReference type="SUPFAM" id="SSF49842">
    <property type="entry name" value="TNF-like"/>
    <property type="match status" value="1"/>
</dbReference>
<dbReference type="SMART" id="SM00207">
    <property type="entry name" value="TNF"/>
    <property type="match status" value="1"/>
</dbReference>